<dbReference type="AlphaFoldDB" id="A0AA38L9F6"/>
<accession>A0AA38L9F6</accession>
<gene>
    <name evidence="1" type="ORF">KI387_027267</name>
</gene>
<protein>
    <submittedName>
        <fullName evidence="1">Uncharacterized protein</fullName>
    </submittedName>
</protein>
<dbReference type="EMBL" id="JAHRHJ020000006">
    <property type="protein sequence ID" value="KAH9312232.1"/>
    <property type="molecule type" value="Genomic_DNA"/>
</dbReference>
<evidence type="ECO:0000313" key="2">
    <source>
        <dbReference type="Proteomes" id="UP000824469"/>
    </source>
</evidence>
<sequence>RIVEEAREGSKISFGCILLSFVFMEIGVPDGPKENIWEYPMNQKSPVERFSKYLCKWLMMEKVKERIEMWYDRLHVAFGEEWRIPKDFPSVLGKQ</sequence>
<evidence type="ECO:0000313" key="1">
    <source>
        <dbReference type="EMBL" id="KAH9312232.1"/>
    </source>
</evidence>
<feature type="non-terminal residue" evidence="1">
    <location>
        <position position="1"/>
    </location>
</feature>
<keyword evidence="2" id="KW-1185">Reference proteome</keyword>
<reference evidence="1 2" key="1">
    <citation type="journal article" date="2021" name="Nat. Plants">
        <title>The Taxus genome provides insights into paclitaxel biosynthesis.</title>
        <authorList>
            <person name="Xiong X."/>
            <person name="Gou J."/>
            <person name="Liao Q."/>
            <person name="Li Y."/>
            <person name="Zhou Q."/>
            <person name="Bi G."/>
            <person name="Li C."/>
            <person name="Du R."/>
            <person name="Wang X."/>
            <person name="Sun T."/>
            <person name="Guo L."/>
            <person name="Liang H."/>
            <person name="Lu P."/>
            <person name="Wu Y."/>
            <person name="Zhang Z."/>
            <person name="Ro D.K."/>
            <person name="Shang Y."/>
            <person name="Huang S."/>
            <person name="Yan J."/>
        </authorList>
    </citation>
    <scope>NUCLEOTIDE SEQUENCE [LARGE SCALE GENOMIC DNA]</scope>
    <source>
        <strain evidence="1">Ta-2019</strain>
    </source>
</reference>
<feature type="non-terminal residue" evidence="1">
    <location>
        <position position="95"/>
    </location>
</feature>
<proteinExistence type="predicted"/>
<dbReference type="Proteomes" id="UP000824469">
    <property type="component" value="Unassembled WGS sequence"/>
</dbReference>
<organism evidence="1 2">
    <name type="scientific">Taxus chinensis</name>
    <name type="common">Chinese yew</name>
    <name type="synonym">Taxus wallichiana var. chinensis</name>
    <dbReference type="NCBI Taxonomy" id="29808"/>
    <lineage>
        <taxon>Eukaryota</taxon>
        <taxon>Viridiplantae</taxon>
        <taxon>Streptophyta</taxon>
        <taxon>Embryophyta</taxon>
        <taxon>Tracheophyta</taxon>
        <taxon>Spermatophyta</taxon>
        <taxon>Pinopsida</taxon>
        <taxon>Pinidae</taxon>
        <taxon>Conifers II</taxon>
        <taxon>Cupressales</taxon>
        <taxon>Taxaceae</taxon>
        <taxon>Taxus</taxon>
    </lineage>
</organism>
<name>A0AA38L9F6_TAXCH</name>
<comment type="caution">
    <text evidence="1">The sequence shown here is derived from an EMBL/GenBank/DDBJ whole genome shotgun (WGS) entry which is preliminary data.</text>
</comment>